<evidence type="ECO:0000313" key="1">
    <source>
        <dbReference type="EMBL" id="PNU18665.1"/>
    </source>
</evidence>
<sequence length="244" mass="27278">MDDKIGVVAEGPTDLVALQILLPAAVPELKQDSFCFLQPTMDRTSGEHSDGGWTKIQKWCLSNSPALRKRMISGGLFAGDPIEYDWKYLLVLIDTDICDQIEFQRQSDVNPGDYALSEPSGRAAYVKEVLRRWLWPDGVVADDLSWTLLASAVEAIETWLVVGLLDRDEPERIKDVGKELLVADHVSRGRKVPETAKRIKKRPERYAKIAKRAAERIENIKSHCPHFAELVDGLLTMLPEGDGG</sequence>
<dbReference type="RefSeq" id="WP_146033005.1">
    <property type="nucleotide sequence ID" value="NZ_PPFX01000057.1"/>
</dbReference>
<protein>
    <recommendedName>
        <fullName evidence="3">DUF4276 domain-containing protein</fullName>
    </recommendedName>
</protein>
<proteinExistence type="predicted"/>
<dbReference type="EMBL" id="PPFX01000057">
    <property type="protein sequence ID" value="PNU18665.1"/>
    <property type="molecule type" value="Genomic_DNA"/>
</dbReference>
<comment type="caution">
    <text evidence="1">The sequence shown here is derived from an EMBL/GenBank/DDBJ whole genome shotgun (WGS) entry which is preliminary data.</text>
</comment>
<organism evidence="1 2">
    <name type="scientific">Geothermobacter hydrogeniphilus</name>
    <dbReference type="NCBI Taxonomy" id="1969733"/>
    <lineage>
        <taxon>Bacteria</taxon>
        <taxon>Pseudomonadati</taxon>
        <taxon>Thermodesulfobacteriota</taxon>
        <taxon>Desulfuromonadia</taxon>
        <taxon>Desulfuromonadales</taxon>
        <taxon>Geothermobacteraceae</taxon>
        <taxon>Geothermobacter</taxon>
    </lineage>
</organism>
<evidence type="ECO:0008006" key="3">
    <source>
        <dbReference type="Google" id="ProtNLM"/>
    </source>
</evidence>
<evidence type="ECO:0000313" key="2">
    <source>
        <dbReference type="Proteomes" id="UP000236340"/>
    </source>
</evidence>
<name>A0A2K2H5R5_9BACT</name>
<accession>A0A2K2H5R5</accession>
<reference evidence="1 2" key="1">
    <citation type="journal article" date="2018" name="Genome Announc.">
        <title>Genome Sequence of Geothermobacter sp. HR-1 Iron Reducer from the Loihi Seamount.</title>
        <authorList>
            <person name="Smith H."/>
            <person name="Abuyen K."/>
            <person name="Tremblay J."/>
            <person name="Savalia P."/>
            <person name="Perez-Rodriguez I."/>
            <person name="Emerson D."/>
            <person name="Tully B."/>
            <person name="Amend J."/>
        </authorList>
    </citation>
    <scope>NUCLEOTIDE SEQUENCE [LARGE SCALE GENOMIC DNA]</scope>
    <source>
        <strain evidence="1 2">HR-1</strain>
    </source>
</reference>
<dbReference type="OrthoDB" id="5512790at2"/>
<dbReference type="AlphaFoldDB" id="A0A2K2H5R5"/>
<gene>
    <name evidence="1" type="ORF">C2E25_16440</name>
</gene>
<dbReference type="Proteomes" id="UP000236340">
    <property type="component" value="Unassembled WGS sequence"/>
</dbReference>